<evidence type="ECO:0000313" key="9">
    <source>
        <dbReference type="Proteomes" id="UP000062788"/>
    </source>
</evidence>
<feature type="domain" description="Acyl-CoA oxidase C-terminal" evidence="6">
    <location>
        <begin position="486"/>
        <end position="622"/>
    </location>
</feature>
<protein>
    <submittedName>
        <fullName evidence="8">Uncharacterized protein</fullName>
    </submittedName>
</protein>
<dbReference type="GO" id="GO:0033540">
    <property type="term" value="P:fatty acid beta-oxidation using acyl-CoA oxidase"/>
    <property type="evidence" value="ECO:0007669"/>
    <property type="project" value="TreeGrafter"/>
</dbReference>
<dbReference type="InterPro" id="IPR009100">
    <property type="entry name" value="AcylCoA_DH/oxidase_NM_dom_sf"/>
</dbReference>
<feature type="domain" description="Acyl-CoA oxidase C-alpha1" evidence="7">
    <location>
        <begin position="317"/>
        <end position="459"/>
    </location>
</feature>
<dbReference type="GO" id="GO:0005504">
    <property type="term" value="F:fatty acid binding"/>
    <property type="evidence" value="ECO:0007669"/>
    <property type="project" value="TreeGrafter"/>
</dbReference>
<dbReference type="InterPro" id="IPR012258">
    <property type="entry name" value="Acyl-CoA_oxidase"/>
</dbReference>
<accession>A0A118DQC8</accession>
<dbReference type="InterPro" id="IPR002655">
    <property type="entry name" value="Acyl-CoA_oxidase_C"/>
</dbReference>
<dbReference type="GO" id="GO:0055088">
    <property type="term" value="P:lipid homeostasis"/>
    <property type="evidence" value="ECO:0007669"/>
    <property type="project" value="TreeGrafter"/>
</dbReference>
<dbReference type="PANTHER" id="PTHR10909">
    <property type="entry name" value="ELECTRON TRANSPORT OXIDOREDUCTASE"/>
    <property type="match status" value="1"/>
</dbReference>
<dbReference type="InterPro" id="IPR036250">
    <property type="entry name" value="AcylCo_DH-like_C"/>
</dbReference>
<dbReference type="SUPFAM" id="SSF56645">
    <property type="entry name" value="Acyl-CoA dehydrogenase NM domain-like"/>
    <property type="match status" value="1"/>
</dbReference>
<dbReference type="AlphaFoldDB" id="A0A118DQC8"/>
<keyword evidence="5" id="KW-0560">Oxidoreductase</keyword>
<dbReference type="EMBL" id="LOWA01000013">
    <property type="protein sequence ID" value="KVE29481.1"/>
    <property type="molecule type" value="Genomic_DNA"/>
</dbReference>
<comment type="cofactor">
    <cofactor evidence="1">
        <name>FAD</name>
        <dbReference type="ChEBI" id="CHEBI:57692"/>
    </cofactor>
</comment>
<evidence type="ECO:0000259" key="7">
    <source>
        <dbReference type="Pfam" id="PF22924"/>
    </source>
</evidence>
<dbReference type="RefSeq" id="WP_059513382.1">
    <property type="nucleotide sequence ID" value="NZ_LOWA01000013.1"/>
</dbReference>
<evidence type="ECO:0000313" key="8">
    <source>
        <dbReference type="EMBL" id="KVE29481.1"/>
    </source>
</evidence>
<dbReference type="OrthoDB" id="9808564at2"/>
<evidence type="ECO:0000256" key="1">
    <source>
        <dbReference type="ARBA" id="ARBA00001974"/>
    </source>
</evidence>
<dbReference type="PANTHER" id="PTHR10909:SF382">
    <property type="entry name" value="ACYL-COENZYME A OXIDASE"/>
    <property type="match status" value="1"/>
</dbReference>
<dbReference type="GO" id="GO:0003997">
    <property type="term" value="F:acyl-CoA oxidase activity"/>
    <property type="evidence" value="ECO:0007669"/>
    <property type="project" value="InterPro"/>
</dbReference>
<dbReference type="GO" id="GO:0071949">
    <property type="term" value="F:FAD binding"/>
    <property type="evidence" value="ECO:0007669"/>
    <property type="project" value="InterPro"/>
</dbReference>
<comment type="similarity">
    <text evidence="2">Belongs to the acyl-CoA oxidase family.</text>
</comment>
<proteinExistence type="inferred from homology"/>
<dbReference type="InterPro" id="IPR055060">
    <property type="entry name" value="ACOX_C_alpha1"/>
</dbReference>
<dbReference type="Proteomes" id="UP000062788">
    <property type="component" value="Unassembled WGS sequence"/>
</dbReference>
<keyword evidence="9" id="KW-1185">Reference proteome</keyword>
<dbReference type="Pfam" id="PF22924">
    <property type="entry name" value="ACOX_C_alpha1"/>
    <property type="match status" value="1"/>
</dbReference>
<evidence type="ECO:0000256" key="3">
    <source>
        <dbReference type="ARBA" id="ARBA00022630"/>
    </source>
</evidence>
<dbReference type="Pfam" id="PF01756">
    <property type="entry name" value="ACOX"/>
    <property type="match status" value="1"/>
</dbReference>
<gene>
    <name evidence="8" type="ORF">WS67_04670</name>
</gene>
<organism evidence="8 9">
    <name type="scientific">Burkholderia singularis</name>
    <dbReference type="NCBI Taxonomy" id="1503053"/>
    <lineage>
        <taxon>Bacteria</taxon>
        <taxon>Pseudomonadati</taxon>
        <taxon>Pseudomonadota</taxon>
        <taxon>Betaproteobacteria</taxon>
        <taxon>Burkholderiales</taxon>
        <taxon>Burkholderiaceae</taxon>
        <taxon>Burkholderia</taxon>
        <taxon>pseudomallei group</taxon>
    </lineage>
</organism>
<evidence type="ECO:0000256" key="2">
    <source>
        <dbReference type="ARBA" id="ARBA00006288"/>
    </source>
</evidence>
<keyword evidence="3" id="KW-0285">Flavoprotein</keyword>
<dbReference type="Gene3D" id="1.20.140.10">
    <property type="entry name" value="Butyryl-CoA Dehydrogenase, subunit A, domain 3"/>
    <property type="match status" value="2"/>
</dbReference>
<sequence>MNLSENAHRDVKFEDEGIKPGDHGAAALAAKIRRILASPIQPAMHDMLANLMADQRWRHRIGWSAHAQHYSTYERMLGLAGKLPQGAGDLSDPSLLLGVAEWTAVNDPSVCFLLLIQYALCIGTLVELGKDNAHARKYALELAEGTKAGAYMITEIGNSNSQIAVRAQARYDARTREFVLHTPDDGALKFTNVGINNLDKIGIVCARLFVDEKDCGVFAFVLDISDRHGPRPGIRLSSPAEIAYLPLDYGFAGFDHVRVPFDAWLSDGAAIDAAGQFHDPLDSANARMVRSLIAPDNIWAMSGSALCAVARASAAQTLSYSMRRSSVARIAGEVPLLSYYSQRRAVFRALATSYVITCFAKDAARQWGDTLHRRATPKDEETRHIVWAPWSATNKRLSLVKALTTWATEEVIAECRLHCGVAGQLTVNRYIEYEGLAHAFNDAGGNNFLILLDMARSLVSTPLPDAPPAPVDVPLAENAASAFNRLRTREYRLIRRLADDVAARAAEGFDLLDIWNPLLPIARDAAQAHGLCMAMQTAITMAETVDDVEGRTILRDLSALFVLDQTDRHAGWLMSEALLSDHEYRSIGVSIDRLCERLVRYADTLVAAFGYPHAVIQSPVSDPDADYVTSLLRAVN</sequence>
<reference evidence="8 9" key="1">
    <citation type="submission" date="2015-11" db="EMBL/GenBank/DDBJ databases">
        <title>Expanding the genomic diversity of Burkholderia species for the development of highly accurate diagnostics.</title>
        <authorList>
            <person name="Sahl J."/>
            <person name="Keim P."/>
            <person name="Wagner D."/>
        </authorList>
    </citation>
    <scope>NUCLEOTIDE SEQUENCE [LARGE SCALE GENOMIC DNA]</scope>
    <source>
        <strain evidence="8 9">TSV85</strain>
    </source>
</reference>
<evidence type="ECO:0000256" key="5">
    <source>
        <dbReference type="ARBA" id="ARBA00023002"/>
    </source>
</evidence>
<dbReference type="Gene3D" id="2.40.110.10">
    <property type="entry name" value="Butyryl-CoA Dehydrogenase, subunit A, domain 2"/>
    <property type="match status" value="1"/>
</dbReference>
<name>A0A118DQC8_9BURK</name>
<dbReference type="SUPFAM" id="SSF47203">
    <property type="entry name" value="Acyl-CoA dehydrogenase C-terminal domain-like"/>
    <property type="match status" value="2"/>
</dbReference>
<keyword evidence="4" id="KW-0274">FAD</keyword>
<comment type="caution">
    <text evidence="8">The sequence shown here is derived from an EMBL/GenBank/DDBJ whole genome shotgun (WGS) entry which is preliminary data.</text>
</comment>
<dbReference type="InterPro" id="IPR046373">
    <property type="entry name" value="Acyl-CoA_Oxase/DH_mid-dom_sf"/>
</dbReference>
<evidence type="ECO:0000256" key="4">
    <source>
        <dbReference type="ARBA" id="ARBA00022827"/>
    </source>
</evidence>
<evidence type="ECO:0000259" key="6">
    <source>
        <dbReference type="Pfam" id="PF01756"/>
    </source>
</evidence>